<proteinExistence type="predicted"/>
<evidence type="ECO:0000313" key="1">
    <source>
        <dbReference type="EMBL" id="OCK79849.1"/>
    </source>
</evidence>
<organism evidence="1 2">
    <name type="scientific">Lepidopterella palustris CBS 459.81</name>
    <dbReference type="NCBI Taxonomy" id="1314670"/>
    <lineage>
        <taxon>Eukaryota</taxon>
        <taxon>Fungi</taxon>
        <taxon>Dikarya</taxon>
        <taxon>Ascomycota</taxon>
        <taxon>Pezizomycotina</taxon>
        <taxon>Dothideomycetes</taxon>
        <taxon>Pleosporomycetidae</taxon>
        <taxon>Mytilinidiales</taxon>
        <taxon>Argynnaceae</taxon>
        <taxon>Lepidopterella</taxon>
    </lineage>
</organism>
<evidence type="ECO:0000313" key="2">
    <source>
        <dbReference type="Proteomes" id="UP000250266"/>
    </source>
</evidence>
<feature type="non-terminal residue" evidence="1">
    <location>
        <position position="146"/>
    </location>
</feature>
<gene>
    <name evidence="1" type="ORF">K432DRAFT_271007</name>
</gene>
<name>A0A8E2JFA1_9PEZI</name>
<dbReference type="EMBL" id="KV744985">
    <property type="protein sequence ID" value="OCK79849.1"/>
    <property type="molecule type" value="Genomic_DNA"/>
</dbReference>
<sequence>MSSRVAFISGPLDSSDSYFTTHYAPKILSAIAAGDSFVVGPVRGIDTLALHFLLSPPQNISPDRITVFMTHTEYATQSWREEYEKLGVKVFEEGVTTRDRDAAMTRESDYDILRYRTEEEAKELYGEAWWPRVSNTEMNERRRKGI</sequence>
<reference evidence="1 2" key="1">
    <citation type="journal article" date="2016" name="Nat. Commun.">
        <title>Ectomycorrhizal ecology is imprinted in the genome of the dominant symbiotic fungus Cenococcum geophilum.</title>
        <authorList>
            <consortium name="DOE Joint Genome Institute"/>
            <person name="Peter M."/>
            <person name="Kohler A."/>
            <person name="Ohm R.A."/>
            <person name="Kuo A."/>
            <person name="Krutzmann J."/>
            <person name="Morin E."/>
            <person name="Arend M."/>
            <person name="Barry K.W."/>
            <person name="Binder M."/>
            <person name="Choi C."/>
            <person name="Clum A."/>
            <person name="Copeland A."/>
            <person name="Grisel N."/>
            <person name="Haridas S."/>
            <person name="Kipfer T."/>
            <person name="LaButti K."/>
            <person name="Lindquist E."/>
            <person name="Lipzen A."/>
            <person name="Maire R."/>
            <person name="Meier B."/>
            <person name="Mihaltcheva S."/>
            <person name="Molinier V."/>
            <person name="Murat C."/>
            <person name="Poggeler S."/>
            <person name="Quandt C.A."/>
            <person name="Sperisen C."/>
            <person name="Tritt A."/>
            <person name="Tisserant E."/>
            <person name="Crous P.W."/>
            <person name="Henrissat B."/>
            <person name="Nehls U."/>
            <person name="Egli S."/>
            <person name="Spatafora J.W."/>
            <person name="Grigoriev I.V."/>
            <person name="Martin F.M."/>
        </authorList>
    </citation>
    <scope>NUCLEOTIDE SEQUENCE [LARGE SCALE GENOMIC DNA]</scope>
    <source>
        <strain evidence="1 2">CBS 459.81</strain>
    </source>
</reference>
<protein>
    <submittedName>
        <fullName evidence="1">Uncharacterized protein</fullName>
    </submittedName>
</protein>
<dbReference type="Proteomes" id="UP000250266">
    <property type="component" value="Unassembled WGS sequence"/>
</dbReference>
<dbReference type="AlphaFoldDB" id="A0A8E2JFA1"/>
<keyword evidence="2" id="KW-1185">Reference proteome</keyword>
<accession>A0A8E2JFA1</accession>
<dbReference type="OrthoDB" id="5422905at2759"/>